<dbReference type="GO" id="GO:0032259">
    <property type="term" value="P:methylation"/>
    <property type="evidence" value="ECO:0007669"/>
    <property type="project" value="UniProtKB-KW"/>
</dbReference>
<gene>
    <name evidence="1" type="ORF">BDK92_6756</name>
</gene>
<accession>A0A495JUU5</accession>
<evidence type="ECO:0000313" key="1">
    <source>
        <dbReference type="EMBL" id="RKR92318.1"/>
    </source>
</evidence>
<dbReference type="GO" id="GO:0008168">
    <property type="term" value="F:methyltransferase activity"/>
    <property type="evidence" value="ECO:0007669"/>
    <property type="project" value="UniProtKB-KW"/>
</dbReference>
<dbReference type="SUPFAM" id="SSF53335">
    <property type="entry name" value="S-adenosyl-L-methionine-dependent methyltransferases"/>
    <property type="match status" value="1"/>
</dbReference>
<dbReference type="AlphaFoldDB" id="A0A495JUU5"/>
<dbReference type="Gene3D" id="3.40.50.150">
    <property type="entry name" value="Vaccinia Virus protein VP39"/>
    <property type="match status" value="1"/>
</dbReference>
<sequence>MGLPEQRPWMPEEVDPSGPNLARVYNALGGGTHTFGADREMANRLLAVQPEVAYWVRTNRAFLARSARFLFEAGVRQVLDVGAGLLAPGSVHEVAAAVAPDARVVYLDLDPVVVAQANDVLRGQPRVSALRGDLRDPAEVLRLAAEGGLDLARPVAILLVAVLHFVQDAEDPGDILARLRDAVPVGSYVVISHASPPPELSAEGVQAKKEYSERTAPVVLRSREQVERLFAGWELLEPGIVQPSFWRPESDELVDPAEIERAKGTPAWVGVAIKR</sequence>
<protein>
    <submittedName>
        <fullName evidence="1">S-adenosyl methyltransferase</fullName>
    </submittedName>
</protein>
<dbReference type="RefSeq" id="WP_121160331.1">
    <property type="nucleotide sequence ID" value="NZ_RBKT01000001.1"/>
</dbReference>
<keyword evidence="1" id="KW-0489">Methyltransferase</keyword>
<proteinExistence type="predicted"/>
<dbReference type="InterPro" id="IPR006764">
    <property type="entry name" value="SAM_dep_MeTrfase_SAV2177_type"/>
</dbReference>
<keyword evidence="1" id="KW-0808">Transferase</keyword>
<dbReference type="InterPro" id="IPR029063">
    <property type="entry name" value="SAM-dependent_MTases_sf"/>
</dbReference>
<dbReference type="PIRSF" id="PIRSF017393">
    <property type="entry name" value="MTase_SAV2177"/>
    <property type="match status" value="1"/>
</dbReference>
<name>A0A495JUU5_9ACTN</name>
<keyword evidence="2" id="KW-1185">Reference proteome</keyword>
<reference evidence="1 2" key="1">
    <citation type="submission" date="2018-10" db="EMBL/GenBank/DDBJ databases">
        <title>Sequencing the genomes of 1000 actinobacteria strains.</title>
        <authorList>
            <person name="Klenk H.-P."/>
        </authorList>
    </citation>
    <scope>NUCLEOTIDE SEQUENCE [LARGE SCALE GENOMIC DNA]</scope>
    <source>
        <strain evidence="1 2">DSM 45175</strain>
    </source>
</reference>
<evidence type="ECO:0000313" key="2">
    <source>
        <dbReference type="Proteomes" id="UP000277671"/>
    </source>
</evidence>
<organism evidence="1 2">
    <name type="scientific">Micromonospora pisi</name>
    <dbReference type="NCBI Taxonomy" id="589240"/>
    <lineage>
        <taxon>Bacteria</taxon>
        <taxon>Bacillati</taxon>
        <taxon>Actinomycetota</taxon>
        <taxon>Actinomycetes</taxon>
        <taxon>Micromonosporales</taxon>
        <taxon>Micromonosporaceae</taxon>
        <taxon>Micromonospora</taxon>
    </lineage>
</organism>
<dbReference type="CDD" id="cd02440">
    <property type="entry name" value="AdoMet_MTases"/>
    <property type="match status" value="1"/>
</dbReference>
<comment type="caution">
    <text evidence="1">The sequence shown here is derived from an EMBL/GenBank/DDBJ whole genome shotgun (WGS) entry which is preliminary data.</text>
</comment>
<dbReference type="Proteomes" id="UP000277671">
    <property type="component" value="Unassembled WGS sequence"/>
</dbReference>
<dbReference type="EMBL" id="RBKT01000001">
    <property type="protein sequence ID" value="RKR92318.1"/>
    <property type="molecule type" value="Genomic_DNA"/>
</dbReference>
<dbReference type="Pfam" id="PF04672">
    <property type="entry name" value="Methyltransf_19"/>
    <property type="match status" value="1"/>
</dbReference>
<dbReference type="OrthoDB" id="4134439at2"/>